<keyword evidence="2" id="KW-1133">Transmembrane helix</keyword>
<protein>
    <submittedName>
        <fullName evidence="3">Immuno-dominant variable surface antigen-like protein</fullName>
    </submittedName>
</protein>
<comment type="caution">
    <text evidence="3">The sequence shown here is derived from an EMBL/GenBank/DDBJ whole genome shotgun (WGS) entry which is preliminary data.</text>
</comment>
<evidence type="ECO:0000256" key="2">
    <source>
        <dbReference type="SAM" id="Phobius"/>
    </source>
</evidence>
<accession>A0A0G1KNN2</accession>
<name>A0A0G1KNN2_UNCKA</name>
<dbReference type="Pfam" id="PF12666">
    <property type="entry name" value="PrgI"/>
    <property type="match status" value="1"/>
</dbReference>
<evidence type="ECO:0000313" key="4">
    <source>
        <dbReference type="Proteomes" id="UP000034504"/>
    </source>
</evidence>
<dbReference type="EMBL" id="LCJU01000003">
    <property type="protein sequence ID" value="KKT85108.1"/>
    <property type="molecule type" value="Genomic_DNA"/>
</dbReference>
<keyword evidence="2" id="KW-0812">Transmembrane</keyword>
<feature type="region of interest" description="Disordered" evidence="1">
    <location>
        <begin position="344"/>
        <end position="366"/>
    </location>
</feature>
<sequence length="516" mass="59394">MPIREQQTTNKQHAIPQSIMSVEFKIIGDLTLKQFFFLMIFAGLAYASFMLIEAFVFKWLFVLFFAGTGLCFAFLPLGDRGLDQWIVNFIKAMYLPNQYVYRKEEEVPQVFQYQNLDVLRNELITLTPTTSRRKIEAYLEQQSQPIDKLDIDEKGYILKVKEAYSQQYTNSGADGTPAVTTTVTVEEVLPVSPAPQDLTALELPAPVLREQKPETGTQTPHQLPTVRPQSGEHIVQDIIVKQPHRIRHIPQPRYQEPSTDYYSPTMTPDMHSGRRFINLAPEMGRGEITLPIRGERVIRPLEEERFQAEDEKKVKQLDALLQNIKSTQEVQKRVLEAEKINQEEETKKLRQQELTNSVKEEEAKKEKIRQEEDRLKQLKEREELLVKQKQELETKRLQEEEKRKKEEEYLAQHVVQITPAQQAQNPTVANIVWGIVLNNNKQPIENVVVVIRNARKEVVRALKTGVQGRFAITTPLANGAYYIDTDRENKSGLKFPLITLEAKGEVIPTLKIVGTA</sequence>
<dbReference type="AlphaFoldDB" id="A0A0G1KNN2"/>
<evidence type="ECO:0000256" key="1">
    <source>
        <dbReference type="SAM" id="MobiDB-lite"/>
    </source>
</evidence>
<evidence type="ECO:0000313" key="3">
    <source>
        <dbReference type="EMBL" id="KKT85108.1"/>
    </source>
</evidence>
<dbReference type="SUPFAM" id="SSF49464">
    <property type="entry name" value="Carboxypeptidase regulatory domain-like"/>
    <property type="match status" value="1"/>
</dbReference>
<reference evidence="3 4" key="1">
    <citation type="journal article" date="2015" name="Nature">
        <title>rRNA introns, odd ribosomes, and small enigmatic genomes across a large radiation of phyla.</title>
        <authorList>
            <person name="Brown C.T."/>
            <person name="Hug L.A."/>
            <person name="Thomas B.C."/>
            <person name="Sharon I."/>
            <person name="Castelle C.J."/>
            <person name="Singh A."/>
            <person name="Wilkins M.J."/>
            <person name="Williams K.H."/>
            <person name="Banfield J.F."/>
        </authorList>
    </citation>
    <scope>NUCLEOTIDE SEQUENCE [LARGE SCALE GENOMIC DNA]</scope>
</reference>
<dbReference type="Proteomes" id="UP000034504">
    <property type="component" value="Unassembled WGS sequence"/>
</dbReference>
<dbReference type="InterPro" id="IPR008969">
    <property type="entry name" value="CarboxyPept-like_regulatory"/>
</dbReference>
<keyword evidence="2" id="KW-0472">Membrane</keyword>
<proteinExistence type="predicted"/>
<feature type="transmembrane region" description="Helical" evidence="2">
    <location>
        <begin position="35"/>
        <end position="52"/>
    </location>
</feature>
<gene>
    <name evidence="3" type="ORF">UW82_C0003G0026</name>
</gene>
<dbReference type="InterPro" id="IPR024414">
    <property type="entry name" value="Uncharacterised_PrgI"/>
</dbReference>
<organism evidence="3 4">
    <name type="scientific">candidate division WWE3 bacterium GW2011_GWC2_44_9</name>
    <dbReference type="NCBI Taxonomy" id="1619125"/>
    <lineage>
        <taxon>Bacteria</taxon>
        <taxon>Katanobacteria</taxon>
    </lineage>
</organism>